<sequence length="167" mass="18806">MIINIGQNLFIQIASFKTAAFYFYHQYPFVLRLWKDGDSSTEEEEYLAAGKSRRITWGCREDEEVGDDDDDDDDDNDNDDDDDDDYVDNDDDEERGMRLRELFSISLLGIGGVPSEGDGRGGRGRERGGGGGGGRWFPWLPETAAAANDDARGVTDSWLSYRVYTYT</sequence>
<protein>
    <submittedName>
        <fullName evidence="2">Uncharacterized protein</fullName>
    </submittedName>
</protein>
<name>A0A834JDT4_VESGE</name>
<feature type="compositionally biased region" description="Basic and acidic residues" evidence="1">
    <location>
        <begin position="117"/>
        <end position="128"/>
    </location>
</feature>
<feature type="compositionally biased region" description="Acidic residues" evidence="1">
    <location>
        <begin position="61"/>
        <end position="94"/>
    </location>
</feature>
<keyword evidence="3" id="KW-1185">Reference proteome</keyword>
<gene>
    <name evidence="2" type="ORF">HZH68_014533</name>
</gene>
<proteinExistence type="predicted"/>
<feature type="region of interest" description="Disordered" evidence="1">
    <location>
        <begin position="58"/>
        <end position="95"/>
    </location>
</feature>
<evidence type="ECO:0000313" key="2">
    <source>
        <dbReference type="EMBL" id="KAF7383776.1"/>
    </source>
</evidence>
<evidence type="ECO:0000256" key="1">
    <source>
        <dbReference type="SAM" id="MobiDB-lite"/>
    </source>
</evidence>
<dbReference type="AlphaFoldDB" id="A0A834JDT4"/>
<dbReference type="Proteomes" id="UP000617340">
    <property type="component" value="Unassembled WGS sequence"/>
</dbReference>
<feature type="region of interest" description="Disordered" evidence="1">
    <location>
        <begin position="113"/>
        <end position="135"/>
    </location>
</feature>
<comment type="caution">
    <text evidence="2">The sequence shown here is derived from an EMBL/GenBank/DDBJ whole genome shotgun (WGS) entry which is preliminary data.</text>
</comment>
<reference evidence="2" key="1">
    <citation type="journal article" date="2020" name="G3 (Bethesda)">
        <title>High-Quality Assemblies for Three Invasive Social Wasps from the &lt;i&gt;Vespula&lt;/i&gt; Genus.</title>
        <authorList>
            <person name="Harrop T.W.R."/>
            <person name="Guhlin J."/>
            <person name="McLaughlin G.M."/>
            <person name="Permina E."/>
            <person name="Stockwell P."/>
            <person name="Gilligan J."/>
            <person name="Le Lec M.F."/>
            <person name="Gruber M.A.M."/>
            <person name="Quinn O."/>
            <person name="Lovegrove M."/>
            <person name="Duncan E.J."/>
            <person name="Remnant E.J."/>
            <person name="Van Eeckhoven J."/>
            <person name="Graham B."/>
            <person name="Knapp R.A."/>
            <person name="Langford K.W."/>
            <person name="Kronenberg Z."/>
            <person name="Press M.O."/>
            <person name="Eacker S.M."/>
            <person name="Wilson-Rankin E.E."/>
            <person name="Purcell J."/>
            <person name="Lester P.J."/>
            <person name="Dearden P.K."/>
        </authorList>
    </citation>
    <scope>NUCLEOTIDE SEQUENCE</scope>
    <source>
        <strain evidence="2">Linc-1</strain>
    </source>
</reference>
<accession>A0A834JDT4</accession>
<organism evidence="2 3">
    <name type="scientific">Vespula germanica</name>
    <name type="common">German yellow jacket</name>
    <name type="synonym">Paravespula germanica</name>
    <dbReference type="NCBI Taxonomy" id="30212"/>
    <lineage>
        <taxon>Eukaryota</taxon>
        <taxon>Metazoa</taxon>
        <taxon>Ecdysozoa</taxon>
        <taxon>Arthropoda</taxon>
        <taxon>Hexapoda</taxon>
        <taxon>Insecta</taxon>
        <taxon>Pterygota</taxon>
        <taxon>Neoptera</taxon>
        <taxon>Endopterygota</taxon>
        <taxon>Hymenoptera</taxon>
        <taxon>Apocrita</taxon>
        <taxon>Aculeata</taxon>
        <taxon>Vespoidea</taxon>
        <taxon>Vespidae</taxon>
        <taxon>Vespinae</taxon>
        <taxon>Vespula</taxon>
    </lineage>
</organism>
<evidence type="ECO:0000313" key="3">
    <source>
        <dbReference type="Proteomes" id="UP000617340"/>
    </source>
</evidence>
<dbReference type="EMBL" id="JACSDZ010000018">
    <property type="protein sequence ID" value="KAF7383776.1"/>
    <property type="molecule type" value="Genomic_DNA"/>
</dbReference>